<dbReference type="PANTHER" id="PTHR48449">
    <property type="entry name" value="DUF1985 DOMAIN-CONTAINING PROTEIN"/>
    <property type="match status" value="1"/>
</dbReference>
<name>V4L7V2_EUTSA</name>
<dbReference type="Pfam" id="PF09331">
    <property type="entry name" value="DUF1985"/>
    <property type="match status" value="1"/>
</dbReference>
<protein>
    <recommendedName>
        <fullName evidence="2">DUF1985 domain-containing protein</fullName>
    </recommendedName>
</protein>
<keyword evidence="4" id="KW-1185">Reference proteome</keyword>
<reference evidence="3 4" key="1">
    <citation type="journal article" date="2013" name="Front. Plant Sci.">
        <title>The Reference Genome of the Halophytic Plant Eutrema salsugineum.</title>
        <authorList>
            <person name="Yang R."/>
            <person name="Jarvis D.E."/>
            <person name="Chen H."/>
            <person name="Beilstein M.A."/>
            <person name="Grimwood J."/>
            <person name="Jenkins J."/>
            <person name="Shu S."/>
            <person name="Prochnik S."/>
            <person name="Xin M."/>
            <person name="Ma C."/>
            <person name="Schmutz J."/>
            <person name="Wing R.A."/>
            <person name="Mitchell-Olds T."/>
            <person name="Schumaker K.S."/>
            <person name="Wang X."/>
        </authorList>
    </citation>
    <scope>NUCLEOTIDE SEQUENCE [LARGE SCALE GENOMIC DNA]</scope>
</reference>
<evidence type="ECO:0000313" key="3">
    <source>
        <dbReference type="EMBL" id="ESQ46445.1"/>
    </source>
</evidence>
<dbReference type="OMA" id="FRAFRNC"/>
<feature type="region of interest" description="Disordered" evidence="1">
    <location>
        <begin position="441"/>
        <end position="525"/>
    </location>
</feature>
<feature type="compositionally biased region" description="Basic residues" evidence="1">
    <location>
        <begin position="505"/>
        <end position="524"/>
    </location>
</feature>
<feature type="non-terminal residue" evidence="3">
    <location>
        <position position="604"/>
    </location>
</feature>
<evidence type="ECO:0000259" key="2">
    <source>
        <dbReference type="Pfam" id="PF09331"/>
    </source>
</evidence>
<gene>
    <name evidence="3" type="ORF">EUTSA_v10000427mg</name>
</gene>
<organism evidence="3 4">
    <name type="scientific">Eutrema salsugineum</name>
    <name type="common">Saltwater cress</name>
    <name type="synonym">Sisymbrium salsugineum</name>
    <dbReference type="NCBI Taxonomy" id="72664"/>
    <lineage>
        <taxon>Eukaryota</taxon>
        <taxon>Viridiplantae</taxon>
        <taxon>Streptophyta</taxon>
        <taxon>Embryophyta</taxon>
        <taxon>Tracheophyta</taxon>
        <taxon>Spermatophyta</taxon>
        <taxon>Magnoliopsida</taxon>
        <taxon>eudicotyledons</taxon>
        <taxon>Gunneridae</taxon>
        <taxon>Pentapetalae</taxon>
        <taxon>rosids</taxon>
        <taxon>malvids</taxon>
        <taxon>Brassicales</taxon>
        <taxon>Brassicaceae</taxon>
        <taxon>Eutremeae</taxon>
        <taxon>Eutrema</taxon>
    </lineage>
</organism>
<dbReference type="KEGG" id="eus:EUTSA_v10000427mg"/>
<dbReference type="PANTHER" id="PTHR48449:SF1">
    <property type="entry name" value="DUF1985 DOMAIN-CONTAINING PROTEIN"/>
    <property type="match status" value="1"/>
</dbReference>
<feature type="compositionally biased region" description="Basic and acidic residues" evidence="1">
    <location>
        <begin position="461"/>
        <end position="470"/>
    </location>
</feature>
<proteinExistence type="predicted"/>
<evidence type="ECO:0000256" key="1">
    <source>
        <dbReference type="SAM" id="MobiDB-lite"/>
    </source>
</evidence>
<dbReference type="InterPro" id="IPR015410">
    <property type="entry name" value="DUF1985"/>
</dbReference>
<dbReference type="EMBL" id="KI517426">
    <property type="protein sequence ID" value="ESQ46445.1"/>
    <property type="molecule type" value="Genomic_DNA"/>
</dbReference>
<feature type="domain" description="DUF1985" evidence="2">
    <location>
        <begin position="122"/>
        <end position="257"/>
    </location>
</feature>
<accession>V4L7V2</accession>
<dbReference type="Gramene" id="ESQ46445">
    <property type="protein sequence ID" value="ESQ46445"/>
    <property type="gene ID" value="EUTSA_v10000427mg"/>
</dbReference>
<sequence length="604" mass="67542">MARKNGLLKILKNTISFRAFRNCCFRSNTGMEDGEPSNTGMEDGEASNNLSEKLPKRVLGDGCYPVGARLNIYSKANVIGLLVEALKGTEDLEKLLHSQFGKLFHLPVARCCNSAKLVHALLSRQLVTTKKHEIWFLFGGQPLRYSIREFKEITGLNCNPEPDSTEEEEEVGKTGIWKDLFGRAKAMNVYDVLEMLKDPDLPRWKRLPLALIVLVDGVLFCNSKNLALTEKYVEMLSDLDRFMLYPWGRVSFNKTVSRFQAMKAITDAEKRENPVTRLRRQLKQKTSACYGFPLSLQLMALQSIPMLVSKIPQPDNLKTFLEDPEGCQNVITLLHLGDIHAVESDSLLSVKQMVVDDGENDQQNELRWGDEVEDAEVAFMQELMAEGYKFTPSDFAVAPAPIVDISDAEDEVDGGRTNLVSGPLVVYKPQTPHPLSYAYKKHEAQTDAQDAQGVANEDDSNAGKDYHTAPEDASDASQKTPCTPKPPQEVEGSSGVRRTSGGTGRGRRGRGTGRGGRSRAKRARVRSDKIRDIYTADSKVKALFVSRSKAAYKPLETVDQDHFKAFQELLSRERNIDFCIVTGHTVNNQFFLQIAKPTEWVNTM</sequence>
<dbReference type="AlphaFoldDB" id="V4L7V2"/>
<dbReference type="Proteomes" id="UP000030689">
    <property type="component" value="Unassembled WGS sequence"/>
</dbReference>
<evidence type="ECO:0000313" key="4">
    <source>
        <dbReference type="Proteomes" id="UP000030689"/>
    </source>
</evidence>